<dbReference type="InterPro" id="IPR016140">
    <property type="entry name" value="Bifunc_inhib/LTP/seed_store"/>
</dbReference>
<evidence type="ECO:0000259" key="2">
    <source>
        <dbReference type="Pfam" id="PF14368"/>
    </source>
</evidence>
<accession>A0A2T7CKH4</accession>
<gene>
    <name evidence="3" type="ORF">GQ55_8G037800</name>
</gene>
<dbReference type="OrthoDB" id="654726at2759"/>
<feature type="chain" id="PRO_5015593230" description="Bifunctional inhibitor/plant lipid transfer protein/seed storage helical domain-containing protein" evidence="1">
    <location>
        <begin position="27"/>
        <end position="116"/>
    </location>
</feature>
<evidence type="ECO:0000256" key="1">
    <source>
        <dbReference type="SAM" id="SignalP"/>
    </source>
</evidence>
<dbReference type="PANTHER" id="PTHR33286">
    <property type="entry name" value="BIFUNCTIONAL INHIBITOR/LIPID-TRANSFER PROTEIN/SEED STORAGE 2S ALBUMIN SUPERFAMILY PROTEIN"/>
    <property type="match status" value="1"/>
</dbReference>
<dbReference type="PANTHER" id="PTHR33286:SF44">
    <property type="entry name" value="5A2 PROTEIN"/>
    <property type="match status" value="1"/>
</dbReference>
<name>A0A2T7CKH4_9POAL</name>
<dbReference type="AlphaFoldDB" id="A0A2T7CKH4"/>
<dbReference type="Gramene" id="PUZ43818">
    <property type="protein sequence ID" value="PUZ43818"/>
    <property type="gene ID" value="GQ55_8G037800"/>
</dbReference>
<sequence>MATKVTLGLLASALVFTMFAAHQAWGEPDCYAEKELVLRKCRFTIKIPGDYVRPNPSCRVAVDHADMACICHILTIEEESTVSISKILRLARDCDQPVLLFQRRYRHRHEEELISA</sequence>
<feature type="signal peptide" evidence="1">
    <location>
        <begin position="1"/>
        <end position="26"/>
    </location>
</feature>
<proteinExistence type="predicted"/>
<dbReference type="Proteomes" id="UP000244336">
    <property type="component" value="Chromosome 8"/>
</dbReference>
<protein>
    <recommendedName>
        <fullName evidence="2">Bifunctional inhibitor/plant lipid transfer protein/seed storage helical domain-containing protein</fullName>
    </recommendedName>
</protein>
<dbReference type="STRING" id="1504633.A0A2T7CKH4"/>
<organism evidence="3 4">
    <name type="scientific">Panicum hallii var. hallii</name>
    <dbReference type="NCBI Taxonomy" id="1504633"/>
    <lineage>
        <taxon>Eukaryota</taxon>
        <taxon>Viridiplantae</taxon>
        <taxon>Streptophyta</taxon>
        <taxon>Embryophyta</taxon>
        <taxon>Tracheophyta</taxon>
        <taxon>Spermatophyta</taxon>
        <taxon>Magnoliopsida</taxon>
        <taxon>Liliopsida</taxon>
        <taxon>Poales</taxon>
        <taxon>Poaceae</taxon>
        <taxon>PACMAD clade</taxon>
        <taxon>Panicoideae</taxon>
        <taxon>Panicodae</taxon>
        <taxon>Paniceae</taxon>
        <taxon>Panicinae</taxon>
        <taxon>Panicum</taxon>
        <taxon>Panicum sect. Panicum</taxon>
    </lineage>
</organism>
<feature type="domain" description="Bifunctional inhibitor/plant lipid transfer protein/seed storage helical" evidence="2">
    <location>
        <begin position="11"/>
        <end position="96"/>
    </location>
</feature>
<keyword evidence="4" id="KW-1185">Reference proteome</keyword>
<dbReference type="EMBL" id="CM009756">
    <property type="protein sequence ID" value="PUZ43818.1"/>
    <property type="molecule type" value="Genomic_DNA"/>
</dbReference>
<dbReference type="Pfam" id="PF14368">
    <property type="entry name" value="LTP_2"/>
    <property type="match status" value="1"/>
</dbReference>
<evidence type="ECO:0000313" key="3">
    <source>
        <dbReference type="EMBL" id="PUZ43818.1"/>
    </source>
</evidence>
<evidence type="ECO:0000313" key="4">
    <source>
        <dbReference type="Proteomes" id="UP000244336"/>
    </source>
</evidence>
<keyword evidence="1" id="KW-0732">Signal</keyword>
<reference evidence="3 4" key="1">
    <citation type="submission" date="2018-04" db="EMBL/GenBank/DDBJ databases">
        <title>WGS assembly of Panicum hallii var. hallii HAL2.</title>
        <authorList>
            <person name="Lovell J."/>
            <person name="Jenkins J."/>
            <person name="Lowry D."/>
            <person name="Mamidi S."/>
            <person name="Sreedasyam A."/>
            <person name="Weng X."/>
            <person name="Barry K."/>
            <person name="Bonette J."/>
            <person name="Campitelli B."/>
            <person name="Daum C."/>
            <person name="Gordon S."/>
            <person name="Gould B."/>
            <person name="Lipzen A."/>
            <person name="MacQueen A."/>
            <person name="Palacio-Mejia J."/>
            <person name="Plott C."/>
            <person name="Shakirov E."/>
            <person name="Shu S."/>
            <person name="Yoshinaga Y."/>
            <person name="Zane M."/>
            <person name="Rokhsar D."/>
            <person name="Grimwood J."/>
            <person name="Schmutz J."/>
            <person name="Juenger T."/>
        </authorList>
    </citation>
    <scope>NUCLEOTIDE SEQUENCE [LARGE SCALE GENOMIC DNA]</scope>
    <source>
        <strain evidence="4">cv. HAL2</strain>
    </source>
</reference>